<feature type="compositionally biased region" description="Polar residues" evidence="1">
    <location>
        <begin position="629"/>
        <end position="639"/>
    </location>
</feature>
<keyword evidence="2" id="KW-0732">Signal</keyword>
<feature type="region of interest" description="Disordered" evidence="1">
    <location>
        <begin position="282"/>
        <end position="320"/>
    </location>
</feature>
<dbReference type="GeneID" id="54348502"/>
<feature type="signal peptide" evidence="2">
    <location>
        <begin position="1"/>
        <end position="18"/>
    </location>
</feature>
<dbReference type="RefSeq" id="XP_033449957.1">
    <property type="nucleotide sequence ID" value="XM_033590834.1"/>
</dbReference>
<evidence type="ECO:0000256" key="2">
    <source>
        <dbReference type="SAM" id="SignalP"/>
    </source>
</evidence>
<accession>A0A6A5RPW5</accession>
<gene>
    <name evidence="3" type="ORF">M421DRAFT_4158</name>
</gene>
<feature type="chain" id="PRO_5025346084" description="Fungal N-terminal domain-containing protein" evidence="2">
    <location>
        <begin position="19"/>
        <end position="748"/>
    </location>
</feature>
<feature type="region of interest" description="Disordered" evidence="1">
    <location>
        <begin position="93"/>
        <end position="112"/>
    </location>
</feature>
<proteinExistence type="predicted"/>
<dbReference type="OrthoDB" id="5431013at2759"/>
<name>A0A6A5RPW5_9PLEO</name>
<evidence type="ECO:0000313" key="3">
    <source>
        <dbReference type="EMBL" id="KAF1929709.1"/>
    </source>
</evidence>
<organism evidence="3 4">
    <name type="scientific">Didymella exigua CBS 183.55</name>
    <dbReference type="NCBI Taxonomy" id="1150837"/>
    <lineage>
        <taxon>Eukaryota</taxon>
        <taxon>Fungi</taxon>
        <taxon>Dikarya</taxon>
        <taxon>Ascomycota</taxon>
        <taxon>Pezizomycotina</taxon>
        <taxon>Dothideomycetes</taxon>
        <taxon>Pleosporomycetidae</taxon>
        <taxon>Pleosporales</taxon>
        <taxon>Pleosporineae</taxon>
        <taxon>Didymellaceae</taxon>
        <taxon>Didymella</taxon>
    </lineage>
</organism>
<reference evidence="3" key="1">
    <citation type="journal article" date="2020" name="Stud. Mycol.">
        <title>101 Dothideomycetes genomes: a test case for predicting lifestyles and emergence of pathogens.</title>
        <authorList>
            <person name="Haridas S."/>
            <person name="Albert R."/>
            <person name="Binder M."/>
            <person name="Bloem J."/>
            <person name="Labutti K."/>
            <person name="Salamov A."/>
            <person name="Andreopoulos B."/>
            <person name="Baker S."/>
            <person name="Barry K."/>
            <person name="Bills G."/>
            <person name="Bluhm B."/>
            <person name="Cannon C."/>
            <person name="Castanera R."/>
            <person name="Culley D."/>
            <person name="Daum C."/>
            <person name="Ezra D."/>
            <person name="Gonzalez J."/>
            <person name="Henrissat B."/>
            <person name="Kuo A."/>
            <person name="Liang C."/>
            <person name="Lipzen A."/>
            <person name="Lutzoni F."/>
            <person name="Magnuson J."/>
            <person name="Mondo S."/>
            <person name="Nolan M."/>
            <person name="Ohm R."/>
            <person name="Pangilinan J."/>
            <person name="Park H.-J."/>
            <person name="Ramirez L."/>
            <person name="Alfaro M."/>
            <person name="Sun H."/>
            <person name="Tritt A."/>
            <person name="Yoshinaga Y."/>
            <person name="Zwiers L.-H."/>
            <person name="Turgeon B."/>
            <person name="Goodwin S."/>
            <person name="Spatafora J."/>
            <person name="Crous P."/>
            <person name="Grigoriev I."/>
        </authorList>
    </citation>
    <scope>NUCLEOTIDE SEQUENCE</scope>
    <source>
        <strain evidence="3">CBS 183.55</strain>
    </source>
</reference>
<feature type="compositionally biased region" description="Basic residues" evidence="1">
    <location>
        <begin position="703"/>
        <end position="713"/>
    </location>
</feature>
<dbReference type="EMBL" id="ML978965">
    <property type="protein sequence ID" value="KAF1929709.1"/>
    <property type="molecule type" value="Genomic_DNA"/>
</dbReference>
<dbReference type="AlphaFoldDB" id="A0A6A5RPW5"/>
<evidence type="ECO:0000256" key="1">
    <source>
        <dbReference type="SAM" id="MobiDB-lite"/>
    </source>
</evidence>
<evidence type="ECO:0008006" key="5">
    <source>
        <dbReference type="Google" id="ProtNLM"/>
    </source>
</evidence>
<dbReference type="Proteomes" id="UP000800082">
    <property type="component" value="Unassembled WGS sequence"/>
</dbReference>
<feature type="region of interest" description="Disordered" evidence="1">
    <location>
        <begin position="499"/>
        <end position="726"/>
    </location>
</feature>
<keyword evidence="4" id="KW-1185">Reference proteome</keyword>
<evidence type="ECO:0000313" key="4">
    <source>
        <dbReference type="Proteomes" id="UP000800082"/>
    </source>
</evidence>
<feature type="compositionally biased region" description="Polar residues" evidence="1">
    <location>
        <begin position="670"/>
        <end position="681"/>
    </location>
</feature>
<feature type="compositionally biased region" description="Polar residues" evidence="1">
    <location>
        <begin position="606"/>
        <end position="621"/>
    </location>
</feature>
<protein>
    <recommendedName>
        <fullName evidence="5">Fungal N-terminal domain-containing protein</fullName>
    </recommendedName>
</protein>
<sequence length="748" mass="82905">MAVLAAILPVVSSSSCLALKLYQFAASSPKETKDLIKVAKAINNFASILKQVGMIIKEDDRLPSFEALDVLEDVTVQSQTALKNIEDETELRRNERYGEGDGVRPSKDQSRNRPLDAKLSYFATHLECLRLTLAVLLQTLYTAQSIMWSKLRPTVSPKQAAKAVANEKIQLQTLIVEQQMSILSAQMLYYQVPSQDRRLLMESDSSQSLVATGRESSLPGPNHLYQYQDEHLGSLETSGFAEDAWLPTVCTIAGPRTEQLLERWTSLPNFEQRLLDAERMARTQKHENKQATVESDSGEENVRQKYGPDGAGLTSSPPQRAGSVQTLFADTTTLPIPVPGTKFGPTAPMSPAASPRTSRATFEIPTSPRTSVGSLPVEAAAAAIAKEGDDDLDLEIPWTLRTRKYEWRYVDGKVVGSNTDLLPSTAHTERPAQNWTEVMASWVCKEAIQEAGYKVKQVQKERKDGRRTKFDTCFCIEQPLKFSQIKRLVERTVDIYRKNVTPTPPQPAPPRSRRTSFDRPSPGPCPSYLAKTAAAQHRDRTPTASRPQPLLERSSSIMTYPPPPPPLDRSMSMPGPGMVHPPPYPPSINSQTSSRPMAMAIPGPLLTQNAMSNSHFSSSLPPQGLYRPQMQQPSNSPQHYSLPPPVGPLGGPQYNNNPLPPHMQPFTYPQGPQSPTRQSHPMSRAMDRYDDDSMTSDSGSGERRRRRSKSRRRYDRDADKKKHSKSAAMGTLMGISGLTALLDVWAVI</sequence>